<evidence type="ECO:0000313" key="1">
    <source>
        <dbReference type="EMBL" id="ACV12752.1"/>
    </source>
</evidence>
<dbReference type="AlphaFoldDB" id="C7NPJ7"/>
<dbReference type="KEGG" id="hut:Huta_2590"/>
<protein>
    <recommendedName>
        <fullName evidence="3">RING-type E3 ubiquitin transferase</fullName>
    </recommendedName>
</protein>
<evidence type="ECO:0000313" key="2">
    <source>
        <dbReference type="Proteomes" id="UP000002071"/>
    </source>
</evidence>
<dbReference type="OrthoDB" id="170690at2157"/>
<gene>
    <name evidence="1" type="ordered locus">Huta_2590</name>
</gene>
<dbReference type="eggNOG" id="arCOG06218">
    <property type="taxonomic scope" value="Archaea"/>
</dbReference>
<sequence>MVSGALLFAGGLAVAGVALLALGTRELWFAWQIYRGEPLAVYELPNELGPVEVQGVAEPDEGTVESPISGSRSLICEWEVQERRTTSAGKGTNTYWKTLDEGLLGGPFRLADDTASCRVEPAGSVRHLEEQTVEVPGGTALPDRLAEFVSGNPNVAAQDGTIDLGVTELKTGNDQRFIERRLDPGEECYVYGRAHYDSGAGRRGGEVNVRVTGDGIRRFLIADGRERSVAWDVAKIGIVPVVVGAGLLALGLVVV</sequence>
<dbReference type="Proteomes" id="UP000002071">
    <property type="component" value="Chromosome"/>
</dbReference>
<evidence type="ECO:0008006" key="3">
    <source>
        <dbReference type="Google" id="ProtNLM"/>
    </source>
</evidence>
<dbReference type="STRING" id="519442.Huta_2590"/>
<name>C7NPJ7_HALUD</name>
<dbReference type="GeneID" id="8384895"/>
<accession>C7NPJ7</accession>
<dbReference type="HOGENOM" id="CLU_095957_0_0_2"/>
<dbReference type="RefSeq" id="WP_015790315.1">
    <property type="nucleotide sequence ID" value="NC_013158.1"/>
</dbReference>
<organism evidence="1 2">
    <name type="scientific">Halorhabdus utahensis (strain DSM 12940 / JCM 11049 / AX-2)</name>
    <dbReference type="NCBI Taxonomy" id="519442"/>
    <lineage>
        <taxon>Archaea</taxon>
        <taxon>Methanobacteriati</taxon>
        <taxon>Methanobacteriota</taxon>
        <taxon>Stenosarchaea group</taxon>
        <taxon>Halobacteria</taxon>
        <taxon>Halobacteriales</taxon>
        <taxon>Haloarculaceae</taxon>
        <taxon>Halorhabdus</taxon>
    </lineage>
</organism>
<dbReference type="EMBL" id="CP001687">
    <property type="protein sequence ID" value="ACV12752.1"/>
    <property type="molecule type" value="Genomic_DNA"/>
</dbReference>
<keyword evidence="2" id="KW-1185">Reference proteome</keyword>
<proteinExistence type="predicted"/>
<reference evidence="1 2" key="1">
    <citation type="journal article" date="2009" name="Stand. Genomic Sci.">
        <title>Complete genome sequence of Halorhabdus utahensis type strain (AX-2).</title>
        <authorList>
            <person name="Anderson I."/>
            <person name="Tindall B.J."/>
            <person name="Pomrenke H."/>
            <person name="Goker M."/>
            <person name="Lapidus A."/>
            <person name="Nolan M."/>
            <person name="Copeland A."/>
            <person name="Glavina Del Rio T."/>
            <person name="Chen F."/>
            <person name="Tice H."/>
            <person name="Cheng J.F."/>
            <person name="Lucas S."/>
            <person name="Chertkov O."/>
            <person name="Bruce D."/>
            <person name="Brettin T."/>
            <person name="Detter J.C."/>
            <person name="Han C."/>
            <person name="Goodwin L."/>
            <person name="Land M."/>
            <person name="Hauser L."/>
            <person name="Chang Y.J."/>
            <person name="Jeffries C.D."/>
            <person name="Pitluck S."/>
            <person name="Pati A."/>
            <person name="Mavromatis K."/>
            <person name="Ivanova N."/>
            <person name="Ovchinnikova G."/>
            <person name="Chen A."/>
            <person name="Palaniappan K."/>
            <person name="Chain P."/>
            <person name="Rohde M."/>
            <person name="Bristow J."/>
            <person name="Eisen J.A."/>
            <person name="Markowitz V."/>
            <person name="Hugenholtz P."/>
            <person name="Kyrpides N.C."/>
            <person name="Klenk H.P."/>
        </authorList>
    </citation>
    <scope>NUCLEOTIDE SEQUENCE [LARGE SCALE GENOMIC DNA]</scope>
    <source>
        <strain evidence="2">DSM 12940 / JCM 11049 / AX-2</strain>
    </source>
</reference>